<dbReference type="Gene3D" id="3.40.50.2300">
    <property type="match status" value="1"/>
</dbReference>
<feature type="domain" description="Response regulatory" evidence="4">
    <location>
        <begin position="13"/>
        <end position="129"/>
    </location>
</feature>
<dbReference type="RefSeq" id="WP_077447798.1">
    <property type="nucleotide sequence ID" value="NZ_FUGD01000045.1"/>
</dbReference>
<protein>
    <submittedName>
        <fullName evidence="5">Nitrate/nitrite response regulator protein NarL</fullName>
    </submittedName>
</protein>
<evidence type="ECO:0000259" key="3">
    <source>
        <dbReference type="PROSITE" id="PS50043"/>
    </source>
</evidence>
<name>A0A1R4ED55_9GAMM</name>
<dbReference type="STRING" id="1945520.A1019T_00351"/>
<dbReference type="CDD" id="cd06170">
    <property type="entry name" value="LuxR_C_like"/>
    <property type="match status" value="1"/>
</dbReference>
<dbReference type="AlphaFoldDB" id="A0A1R4ED55"/>
<keyword evidence="6" id="KW-1185">Reference proteome</keyword>
<dbReference type="PANTHER" id="PTHR43214">
    <property type="entry name" value="TWO-COMPONENT RESPONSE REGULATOR"/>
    <property type="match status" value="1"/>
</dbReference>
<dbReference type="InterPro" id="IPR001789">
    <property type="entry name" value="Sig_transdc_resp-reg_receiver"/>
</dbReference>
<dbReference type="PANTHER" id="PTHR43214:SF38">
    <property type="entry name" value="NITRATE_NITRITE RESPONSE REGULATOR PROTEIN NARL"/>
    <property type="match status" value="1"/>
</dbReference>
<dbReference type="Proteomes" id="UP000188169">
    <property type="component" value="Unassembled WGS sequence"/>
</dbReference>
<dbReference type="Pfam" id="PF00072">
    <property type="entry name" value="Response_reg"/>
    <property type="match status" value="1"/>
</dbReference>
<evidence type="ECO:0000259" key="4">
    <source>
        <dbReference type="PROSITE" id="PS50110"/>
    </source>
</evidence>
<keyword evidence="2" id="KW-0597">Phosphoprotein</keyword>
<feature type="domain" description="HTH luxR-type" evidence="3">
    <location>
        <begin position="151"/>
        <end position="217"/>
    </location>
</feature>
<dbReference type="SMART" id="SM00421">
    <property type="entry name" value="HTH_LUXR"/>
    <property type="match status" value="1"/>
</dbReference>
<evidence type="ECO:0000313" key="5">
    <source>
        <dbReference type="EMBL" id="SJM36390.1"/>
    </source>
</evidence>
<evidence type="ECO:0000256" key="2">
    <source>
        <dbReference type="PROSITE-ProRule" id="PRU00169"/>
    </source>
</evidence>
<dbReference type="InterPro" id="IPR016032">
    <property type="entry name" value="Sig_transdc_resp-reg_C-effctor"/>
</dbReference>
<sequence>MSSKVYTSASPAKILLVDDHPMLRRGMKDLLNLESDFNVIADVSSGEEALAYLKDNEVDLVILDQNMPGLSGLETVEKIRSQGNQSKILMFTVSDSGDDIHNALKLGVNGYLLKDMQPEQVALDIRKALRGELVVSSRLAAVLAQALRTPNLDDIVSNLTSRELQVVKMIAKGHSNKMIGNELGISESTVKVHVKHILNKTNLRTRVDVAVWAVNSLDL</sequence>
<keyword evidence="1" id="KW-0238">DNA-binding</keyword>
<dbReference type="InterPro" id="IPR039420">
    <property type="entry name" value="WalR-like"/>
</dbReference>
<organism evidence="5 6">
    <name type="scientific">Psychrobacter pasteurii</name>
    <dbReference type="NCBI Taxonomy" id="1945520"/>
    <lineage>
        <taxon>Bacteria</taxon>
        <taxon>Pseudomonadati</taxon>
        <taxon>Pseudomonadota</taxon>
        <taxon>Gammaproteobacteria</taxon>
        <taxon>Moraxellales</taxon>
        <taxon>Moraxellaceae</taxon>
        <taxon>Psychrobacter</taxon>
    </lineage>
</organism>
<dbReference type="GO" id="GO:0003677">
    <property type="term" value="F:DNA binding"/>
    <property type="evidence" value="ECO:0007669"/>
    <property type="project" value="UniProtKB-KW"/>
</dbReference>
<dbReference type="SUPFAM" id="SSF46894">
    <property type="entry name" value="C-terminal effector domain of the bipartite response regulators"/>
    <property type="match status" value="1"/>
</dbReference>
<dbReference type="SUPFAM" id="SSF52172">
    <property type="entry name" value="CheY-like"/>
    <property type="match status" value="1"/>
</dbReference>
<evidence type="ECO:0000313" key="6">
    <source>
        <dbReference type="Proteomes" id="UP000188169"/>
    </source>
</evidence>
<dbReference type="EMBL" id="FUGD01000045">
    <property type="protein sequence ID" value="SJM36390.1"/>
    <property type="molecule type" value="Genomic_DNA"/>
</dbReference>
<evidence type="ECO:0000256" key="1">
    <source>
        <dbReference type="ARBA" id="ARBA00023125"/>
    </source>
</evidence>
<dbReference type="Pfam" id="PF00196">
    <property type="entry name" value="GerE"/>
    <property type="match status" value="1"/>
</dbReference>
<dbReference type="PROSITE" id="PS50043">
    <property type="entry name" value="HTH_LUXR_2"/>
    <property type="match status" value="1"/>
</dbReference>
<reference evidence="6" key="1">
    <citation type="submission" date="2017-02" db="EMBL/GenBank/DDBJ databases">
        <authorList>
            <person name="Mornico D."/>
        </authorList>
    </citation>
    <scope>NUCLEOTIDE SEQUENCE [LARGE SCALE GENOMIC DNA]</scope>
</reference>
<dbReference type="PROSITE" id="PS00622">
    <property type="entry name" value="HTH_LUXR_1"/>
    <property type="match status" value="1"/>
</dbReference>
<dbReference type="PROSITE" id="PS50110">
    <property type="entry name" value="RESPONSE_REGULATORY"/>
    <property type="match status" value="1"/>
</dbReference>
<dbReference type="GO" id="GO:0006355">
    <property type="term" value="P:regulation of DNA-templated transcription"/>
    <property type="evidence" value="ECO:0007669"/>
    <property type="project" value="InterPro"/>
</dbReference>
<accession>A0A1R4ED55</accession>
<dbReference type="SMART" id="SM00448">
    <property type="entry name" value="REC"/>
    <property type="match status" value="1"/>
</dbReference>
<dbReference type="PRINTS" id="PR00038">
    <property type="entry name" value="HTHLUXR"/>
</dbReference>
<dbReference type="InterPro" id="IPR000792">
    <property type="entry name" value="Tscrpt_reg_LuxR_C"/>
</dbReference>
<gene>
    <name evidence="5" type="primary">narL</name>
    <name evidence="5" type="ORF">A1019T_00351</name>
</gene>
<dbReference type="NCBIfam" id="NF007935">
    <property type="entry name" value="PRK10651.1"/>
    <property type="match status" value="1"/>
</dbReference>
<proteinExistence type="predicted"/>
<dbReference type="InterPro" id="IPR011006">
    <property type="entry name" value="CheY-like_superfamily"/>
</dbReference>
<dbReference type="GO" id="GO:0000160">
    <property type="term" value="P:phosphorelay signal transduction system"/>
    <property type="evidence" value="ECO:0007669"/>
    <property type="project" value="InterPro"/>
</dbReference>
<feature type="modified residue" description="4-aspartylphosphate" evidence="2">
    <location>
        <position position="64"/>
    </location>
</feature>
<dbReference type="OrthoDB" id="9796655at2"/>